<dbReference type="KEGG" id="saes:HBH39_02320"/>
<dbReference type="Proteomes" id="UP000502608">
    <property type="component" value="Chromosome"/>
</dbReference>
<dbReference type="SUPFAM" id="SSF55729">
    <property type="entry name" value="Acyl-CoA N-acyltransferases (Nat)"/>
    <property type="match status" value="1"/>
</dbReference>
<name>A0A6G9QND4_9GAMM</name>
<evidence type="ECO:0000256" key="1">
    <source>
        <dbReference type="ARBA" id="ARBA00009623"/>
    </source>
</evidence>
<proteinExistence type="inferred from homology"/>
<dbReference type="Pfam" id="PF13673">
    <property type="entry name" value="Acetyltransf_10"/>
    <property type="match status" value="1"/>
</dbReference>
<comment type="similarity">
    <text evidence="1">Belongs to the UPF0039 (ElaA) family.</text>
</comment>
<reference evidence="4 5" key="1">
    <citation type="submission" date="2020-03" db="EMBL/GenBank/DDBJ databases">
        <title>Complete genome sequence of Shewanella sp.</title>
        <authorList>
            <person name="Kim Y.-S."/>
            <person name="Kim S.-J."/>
            <person name="Jung H.-K."/>
            <person name="Kim K.-H."/>
        </authorList>
    </citation>
    <scope>NUCLEOTIDE SEQUENCE [LARGE SCALE GENOMIC DNA]</scope>
    <source>
        <strain evidence="4 5">PN3F2</strain>
    </source>
</reference>
<dbReference type="EMBL" id="CP050313">
    <property type="protein sequence ID" value="QIR16076.1"/>
    <property type="molecule type" value="Genomic_DNA"/>
</dbReference>
<evidence type="ECO:0000313" key="4">
    <source>
        <dbReference type="EMBL" id="QIR16076.1"/>
    </source>
</evidence>
<dbReference type="PROSITE" id="PS51186">
    <property type="entry name" value="GNAT"/>
    <property type="match status" value="1"/>
</dbReference>
<dbReference type="RefSeq" id="WP_167679928.1">
    <property type="nucleotide sequence ID" value="NZ_CP050313.1"/>
</dbReference>
<dbReference type="CDD" id="cd04301">
    <property type="entry name" value="NAT_SF"/>
    <property type="match status" value="1"/>
</dbReference>
<dbReference type="AlphaFoldDB" id="A0A6G9QND4"/>
<feature type="domain" description="N-acetyltransferase" evidence="3">
    <location>
        <begin position="6"/>
        <end position="150"/>
    </location>
</feature>
<dbReference type="InterPro" id="IPR016181">
    <property type="entry name" value="Acyl_CoA_acyltransferase"/>
</dbReference>
<keyword evidence="5" id="KW-1185">Reference proteome</keyword>
<dbReference type="FunFam" id="3.40.630.30:FF:000035">
    <property type="entry name" value="GNAT family N-acetyltransferase"/>
    <property type="match status" value="1"/>
</dbReference>
<evidence type="ECO:0000259" key="3">
    <source>
        <dbReference type="PROSITE" id="PS51186"/>
    </source>
</evidence>
<gene>
    <name evidence="4" type="ORF">HBH39_02320</name>
</gene>
<protein>
    <recommendedName>
        <fullName evidence="2">Protein ElaA</fullName>
    </recommendedName>
</protein>
<keyword evidence="4" id="KW-0808">Transferase</keyword>
<dbReference type="GO" id="GO:0016747">
    <property type="term" value="F:acyltransferase activity, transferring groups other than amino-acyl groups"/>
    <property type="evidence" value="ECO:0007669"/>
    <property type="project" value="InterPro"/>
</dbReference>
<evidence type="ECO:0000313" key="5">
    <source>
        <dbReference type="Proteomes" id="UP000502608"/>
    </source>
</evidence>
<organism evidence="4 5">
    <name type="scientific">Shewanella aestuarii</name>
    <dbReference type="NCBI Taxonomy" id="1028752"/>
    <lineage>
        <taxon>Bacteria</taxon>
        <taxon>Pseudomonadati</taxon>
        <taxon>Pseudomonadota</taxon>
        <taxon>Gammaproteobacteria</taxon>
        <taxon>Alteromonadales</taxon>
        <taxon>Shewanellaceae</taxon>
        <taxon>Shewanella</taxon>
    </lineage>
</organism>
<dbReference type="Gene3D" id="3.40.630.30">
    <property type="match status" value="1"/>
</dbReference>
<dbReference type="InterPro" id="IPR000182">
    <property type="entry name" value="GNAT_dom"/>
</dbReference>
<sequence length="150" mass="17121">MQWQILPFNQLSIDQLYELLTIRVDVFVVEQNCAYSELDNKDRHPQALHLLGYADDNTLAAYCRILPPEVSYPQASIGRVLVVKSHRGKGLAEPLMQQAIDIALSQWPESGIQIGAQQHLQAFYQRLGFMNHSKVYLEDGIPHLDMIYQA</sequence>
<accession>A0A6G9QND4</accession>
<evidence type="ECO:0000256" key="2">
    <source>
        <dbReference type="ARBA" id="ARBA00072224"/>
    </source>
</evidence>